<dbReference type="EMBL" id="CAQJ01000018">
    <property type="protein sequence ID" value="CCQ89715.1"/>
    <property type="molecule type" value="Genomic_DNA"/>
</dbReference>
<evidence type="ECO:0000313" key="2">
    <source>
        <dbReference type="Proteomes" id="UP000011704"/>
    </source>
</evidence>
<keyword evidence="2" id="KW-1185">Reference proteome</keyword>
<reference evidence="1 2" key="1">
    <citation type="journal article" date="2013" name="Front. Microbiol.">
        <title>The genome of Nitrospina gracilis illuminates the metabolism and evolution of the major marine nitrite oxidizer.</title>
        <authorList>
            <person name="Luecker S."/>
            <person name="Nowka B."/>
            <person name="Rattei T."/>
            <person name="Spieck E."/>
            <person name="and Daims H."/>
        </authorList>
    </citation>
    <scope>NUCLEOTIDE SEQUENCE [LARGE SCALE GENOMIC DNA]</scope>
    <source>
        <strain evidence="1 2">3/211</strain>
    </source>
</reference>
<name>M1Z9A0_NITG3</name>
<evidence type="ECO:0000313" key="1">
    <source>
        <dbReference type="EMBL" id="CCQ89715.1"/>
    </source>
</evidence>
<dbReference type="Proteomes" id="UP000011704">
    <property type="component" value="Unassembled WGS sequence"/>
</dbReference>
<protein>
    <submittedName>
        <fullName evidence="1">Uncharacterized protein</fullName>
    </submittedName>
</protein>
<organism evidence="1 2">
    <name type="scientific">Nitrospina gracilis (strain 3/211)</name>
    <dbReference type="NCBI Taxonomy" id="1266370"/>
    <lineage>
        <taxon>Bacteria</taxon>
        <taxon>Pseudomonadati</taxon>
        <taxon>Nitrospinota/Tectimicrobiota group</taxon>
        <taxon>Nitrospinota</taxon>
        <taxon>Nitrospinia</taxon>
        <taxon>Nitrospinales</taxon>
        <taxon>Nitrospinaceae</taxon>
        <taxon>Nitrospina</taxon>
    </lineage>
</organism>
<sequence length="103" mass="12097">MNAHTLFRWGRVKFTIHKDMMEKCVGQRIVKEFQLYAFESAFSRRPGSPHMRTRYQPLGKTPLTQSVFFQSGKKTGAVLSRIERLRPFFTQFNDGMALHFLLL</sequence>
<dbReference type="InParanoid" id="M1Z9A0"/>
<gene>
    <name evidence="1" type="ORF">NITGR_160024</name>
</gene>
<accession>M1Z9A0</accession>
<dbReference type="AlphaFoldDB" id="M1Z9A0"/>
<comment type="caution">
    <text evidence="1">The sequence shown here is derived from an EMBL/GenBank/DDBJ whole genome shotgun (WGS) entry which is preliminary data.</text>
</comment>
<proteinExistence type="predicted"/>
<dbReference type="HOGENOM" id="CLU_2260779_0_0_0"/>